<evidence type="ECO:0000313" key="2">
    <source>
        <dbReference type="EMBL" id="KAK1748605.1"/>
    </source>
</evidence>
<organism evidence="2 3">
    <name type="scientific">Skeletonema marinoi</name>
    <dbReference type="NCBI Taxonomy" id="267567"/>
    <lineage>
        <taxon>Eukaryota</taxon>
        <taxon>Sar</taxon>
        <taxon>Stramenopiles</taxon>
        <taxon>Ochrophyta</taxon>
        <taxon>Bacillariophyta</taxon>
        <taxon>Coscinodiscophyceae</taxon>
        <taxon>Thalassiosirophycidae</taxon>
        <taxon>Thalassiosirales</taxon>
        <taxon>Skeletonemataceae</taxon>
        <taxon>Skeletonema</taxon>
        <taxon>Skeletonema marinoi-dohrnii complex</taxon>
    </lineage>
</organism>
<sequence length="332" mass="37364">MWNVCRSSQDWTMVYPTLFEHALPNTVGNNNSKESIQVLVSPLRSAGPVERDVDELVKRSYREKQQLQMKEHECVEKKMPGRTKSDANYPQSKISPTLCEGDEWQQEASIDDEGGKFSLGLRLSASLSNRSRENRDDDYPGSSSSFSYSHDGSVCGETNDDSNLNRSLSLTNAMSFTRQLSVPISPPRNKADSCDEFDRPLIRLKYGDRVQVVSMDSRGWVKLARGYGYIRLQNDKQLVKVGGTSDRACQIEATLHELSIERDRLKNEQTKLERLSAGLMIDLQSTLLTSDDHVICSAPEGMPRIDSDLELSTGQQEVKFGRFDVKSKSPNQ</sequence>
<comment type="caution">
    <text evidence="2">The sequence shown here is derived from an EMBL/GenBank/DDBJ whole genome shotgun (WGS) entry which is preliminary data.</text>
</comment>
<dbReference type="AlphaFoldDB" id="A0AAD9DK14"/>
<feature type="compositionally biased region" description="Low complexity" evidence="1">
    <location>
        <begin position="140"/>
        <end position="153"/>
    </location>
</feature>
<name>A0AAD9DK14_9STRA</name>
<evidence type="ECO:0000256" key="1">
    <source>
        <dbReference type="SAM" id="MobiDB-lite"/>
    </source>
</evidence>
<dbReference type="EMBL" id="JATAAI010000001">
    <property type="protein sequence ID" value="KAK1748605.1"/>
    <property type="molecule type" value="Genomic_DNA"/>
</dbReference>
<keyword evidence="3" id="KW-1185">Reference proteome</keyword>
<dbReference type="Proteomes" id="UP001224775">
    <property type="component" value="Unassembled WGS sequence"/>
</dbReference>
<evidence type="ECO:0000313" key="3">
    <source>
        <dbReference type="Proteomes" id="UP001224775"/>
    </source>
</evidence>
<protein>
    <submittedName>
        <fullName evidence="2">Uncharacterized protein</fullName>
    </submittedName>
</protein>
<proteinExistence type="predicted"/>
<accession>A0AAD9DK14</accession>
<gene>
    <name evidence="2" type="ORF">QTG54_000544</name>
</gene>
<feature type="region of interest" description="Disordered" evidence="1">
    <location>
        <begin position="79"/>
        <end position="111"/>
    </location>
</feature>
<feature type="compositionally biased region" description="Acidic residues" evidence="1">
    <location>
        <begin position="100"/>
        <end position="111"/>
    </location>
</feature>
<reference evidence="2" key="1">
    <citation type="submission" date="2023-06" db="EMBL/GenBank/DDBJ databases">
        <title>Survivors Of The Sea: Transcriptome response of Skeletonema marinoi to long-term dormancy.</title>
        <authorList>
            <person name="Pinder M.I.M."/>
            <person name="Kourtchenko O."/>
            <person name="Robertson E.K."/>
            <person name="Larsson T."/>
            <person name="Maumus F."/>
            <person name="Osuna-Cruz C.M."/>
            <person name="Vancaester E."/>
            <person name="Stenow R."/>
            <person name="Vandepoele K."/>
            <person name="Ploug H."/>
            <person name="Bruchert V."/>
            <person name="Godhe A."/>
            <person name="Topel M."/>
        </authorList>
    </citation>
    <scope>NUCLEOTIDE SEQUENCE</scope>
    <source>
        <strain evidence="2">R05AC</strain>
    </source>
</reference>
<feature type="compositionally biased region" description="Polar residues" evidence="1">
    <location>
        <begin position="86"/>
        <end position="95"/>
    </location>
</feature>
<feature type="region of interest" description="Disordered" evidence="1">
    <location>
        <begin position="128"/>
        <end position="160"/>
    </location>
</feature>